<organism evidence="1 2">
    <name type="scientific">Hypoxylon rubiginosum</name>
    <dbReference type="NCBI Taxonomy" id="110542"/>
    <lineage>
        <taxon>Eukaryota</taxon>
        <taxon>Fungi</taxon>
        <taxon>Dikarya</taxon>
        <taxon>Ascomycota</taxon>
        <taxon>Pezizomycotina</taxon>
        <taxon>Sordariomycetes</taxon>
        <taxon>Xylariomycetidae</taxon>
        <taxon>Xylariales</taxon>
        <taxon>Hypoxylaceae</taxon>
        <taxon>Hypoxylon</taxon>
    </lineage>
</organism>
<evidence type="ECO:0000313" key="1">
    <source>
        <dbReference type="EMBL" id="KAI4860157.1"/>
    </source>
</evidence>
<dbReference type="Proteomes" id="UP001497700">
    <property type="component" value="Unassembled WGS sequence"/>
</dbReference>
<comment type="caution">
    <text evidence="1">The sequence shown here is derived from an EMBL/GenBank/DDBJ whole genome shotgun (WGS) entry which is preliminary data.</text>
</comment>
<evidence type="ECO:0000313" key="2">
    <source>
        <dbReference type="Proteomes" id="UP001497700"/>
    </source>
</evidence>
<sequence length="525" mass="58221">MDTPMSAASTIAGSRTPSAFFTSRAPSINNEDFETVDEPRLRPTSDLENCAGSCPDKKQGADDSIVGWDGPGDPECPRNWTPLKKVLMVLTTSGMILSVSFGSSVFAPAEKVAAAQFGVPLIVMQLTVALWILGFFAGPVFFGPLSEIFGHLVPFWLATAGMAVFQLPIALGENVRTVLICRFFAGVFGSGVMAVVSGMYFELYEPIPRGVALGLSAICINLGATIAPVVGSYLTYDASWRWTAWTTLIITGALSFVGTFTVRETSSRMILRHKASRQRFETRNWALHSESEETRIEFHDIIHRYLTMPIRMFIAEPILIIITLYLTLVYGTLYLSFQAFPIAFQQRGWPVTTSSLPFIAVILGILSAWTACSIFSLTWYKERSLRTKGPAMPEWRLPPMILGGLLLPPSLLWFAWSGNVHWISQVLAMYFTGLNLMLIFISGISYIVDVYQIHANSAMSIHIVVRSLISSPFPLFATIMYDNLGVDWASSVLALLCIIMVPAPILFYRFGRRIRSWSRFSFSTT</sequence>
<proteinExistence type="predicted"/>
<dbReference type="EMBL" id="MU393597">
    <property type="protein sequence ID" value="KAI4860157.1"/>
    <property type="molecule type" value="Genomic_DNA"/>
</dbReference>
<reference evidence="1 2" key="1">
    <citation type="journal article" date="2022" name="New Phytol.">
        <title>Ecological generalism drives hyperdiversity of secondary metabolite gene clusters in xylarialean endophytes.</title>
        <authorList>
            <person name="Franco M.E.E."/>
            <person name="Wisecaver J.H."/>
            <person name="Arnold A.E."/>
            <person name="Ju Y.M."/>
            <person name="Slot J.C."/>
            <person name="Ahrendt S."/>
            <person name="Moore L.P."/>
            <person name="Eastman K.E."/>
            <person name="Scott K."/>
            <person name="Konkel Z."/>
            <person name="Mondo S.J."/>
            <person name="Kuo A."/>
            <person name="Hayes R.D."/>
            <person name="Haridas S."/>
            <person name="Andreopoulos B."/>
            <person name="Riley R."/>
            <person name="LaButti K."/>
            <person name="Pangilinan J."/>
            <person name="Lipzen A."/>
            <person name="Amirebrahimi M."/>
            <person name="Yan J."/>
            <person name="Adam C."/>
            <person name="Keymanesh K."/>
            <person name="Ng V."/>
            <person name="Louie K."/>
            <person name="Northen T."/>
            <person name="Drula E."/>
            <person name="Henrissat B."/>
            <person name="Hsieh H.M."/>
            <person name="Youens-Clark K."/>
            <person name="Lutzoni F."/>
            <person name="Miadlikowska J."/>
            <person name="Eastwood D.C."/>
            <person name="Hamelin R.C."/>
            <person name="Grigoriev I.V."/>
            <person name="U'Ren J.M."/>
        </authorList>
    </citation>
    <scope>NUCLEOTIDE SEQUENCE [LARGE SCALE GENOMIC DNA]</scope>
    <source>
        <strain evidence="1 2">CBS 119005</strain>
    </source>
</reference>
<protein>
    <submittedName>
        <fullName evidence="1">MFS multidrug transporter</fullName>
    </submittedName>
</protein>
<keyword evidence="2" id="KW-1185">Reference proteome</keyword>
<name>A0ACB9YLT1_9PEZI</name>
<accession>A0ACB9YLT1</accession>
<gene>
    <name evidence="1" type="ORF">F4820DRAFT_120995</name>
</gene>